<name>A0A6J8DEW8_MYTCO</name>
<sequence>MKEEIPLHLVLKDEFLYPVEIKVKIWIEIFKSIVLETDKTEIYKQRRTMEEKIIIETNVNVANGQPVVNAMWKDSNINESYIVSTSWELLAANINTTTLKGLLCEKDYTEKWLLNPEEINVGFVSRKLIFELRHYKRRNNVTDKTCGLWIKHICKLESVPHLGSLWLNIDRMFNRKNKMKLEERDNFLNGEYQPPLARKEVDPNIELHCRECCKQAQVNKITCNIGKVVNEAKKNN</sequence>
<keyword evidence="2" id="KW-1185">Reference proteome</keyword>
<dbReference type="Proteomes" id="UP000507470">
    <property type="component" value="Unassembled WGS sequence"/>
</dbReference>
<evidence type="ECO:0000313" key="2">
    <source>
        <dbReference type="Proteomes" id="UP000507470"/>
    </source>
</evidence>
<protein>
    <submittedName>
        <fullName evidence="1">Uncharacterized protein</fullName>
    </submittedName>
</protein>
<gene>
    <name evidence="1" type="ORF">MCOR_39831</name>
</gene>
<evidence type="ECO:0000313" key="1">
    <source>
        <dbReference type="EMBL" id="CAC5406237.1"/>
    </source>
</evidence>
<reference evidence="1 2" key="1">
    <citation type="submission" date="2020-06" db="EMBL/GenBank/DDBJ databases">
        <authorList>
            <person name="Li R."/>
            <person name="Bekaert M."/>
        </authorList>
    </citation>
    <scope>NUCLEOTIDE SEQUENCE [LARGE SCALE GENOMIC DNA]</scope>
    <source>
        <strain evidence="2">wild</strain>
    </source>
</reference>
<dbReference type="EMBL" id="CACVKT020007187">
    <property type="protein sequence ID" value="CAC5406237.1"/>
    <property type="molecule type" value="Genomic_DNA"/>
</dbReference>
<proteinExistence type="predicted"/>
<accession>A0A6J8DEW8</accession>
<organism evidence="1 2">
    <name type="scientific">Mytilus coruscus</name>
    <name type="common">Sea mussel</name>
    <dbReference type="NCBI Taxonomy" id="42192"/>
    <lineage>
        <taxon>Eukaryota</taxon>
        <taxon>Metazoa</taxon>
        <taxon>Spiralia</taxon>
        <taxon>Lophotrochozoa</taxon>
        <taxon>Mollusca</taxon>
        <taxon>Bivalvia</taxon>
        <taxon>Autobranchia</taxon>
        <taxon>Pteriomorphia</taxon>
        <taxon>Mytilida</taxon>
        <taxon>Mytiloidea</taxon>
        <taxon>Mytilidae</taxon>
        <taxon>Mytilinae</taxon>
        <taxon>Mytilus</taxon>
    </lineage>
</organism>
<dbReference type="AlphaFoldDB" id="A0A6J8DEW8"/>